<dbReference type="InterPro" id="IPR020308">
    <property type="entry name" value="Uncharacterised_Ynq1"/>
</dbReference>
<proteinExistence type="predicted"/>
<evidence type="ECO:0000256" key="1">
    <source>
        <dbReference type="SAM" id="Phobius"/>
    </source>
</evidence>
<dbReference type="EMBL" id="FNMZ01000001">
    <property type="protein sequence ID" value="SDW32272.1"/>
    <property type="molecule type" value="Genomic_DNA"/>
</dbReference>
<evidence type="ECO:0008006" key="4">
    <source>
        <dbReference type="Google" id="ProtNLM"/>
    </source>
</evidence>
<evidence type="ECO:0000313" key="2">
    <source>
        <dbReference type="EMBL" id="SDW32272.1"/>
    </source>
</evidence>
<name>A0A1H2SL02_9RHOB</name>
<sequence>MRSDKDRATTKLASIVILVAMGLWLGLSAAGGALGLPVRFAFLIDMLCLAALGWALINLFLVWRKGAGKE</sequence>
<dbReference type="RefSeq" id="WP_245710365.1">
    <property type="nucleotide sequence ID" value="NZ_FNMZ01000001.1"/>
</dbReference>
<dbReference type="Pfam" id="PF17272">
    <property type="entry name" value="DUF5337"/>
    <property type="match status" value="1"/>
</dbReference>
<feature type="transmembrane region" description="Helical" evidence="1">
    <location>
        <begin position="12"/>
        <end position="34"/>
    </location>
</feature>
<dbReference type="STRING" id="356660.SAMN05444336_101697"/>
<organism evidence="2 3">
    <name type="scientific">Albimonas donghaensis</name>
    <dbReference type="NCBI Taxonomy" id="356660"/>
    <lineage>
        <taxon>Bacteria</taxon>
        <taxon>Pseudomonadati</taxon>
        <taxon>Pseudomonadota</taxon>
        <taxon>Alphaproteobacteria</taxon>
        <taxon>Rhodobacterales</taxon>
        <taxon>Paracoccaceae</taxon>
        <taxon>Albimonas</taxon>
    </lineage>
</organism>
<keyword evidence="1" id="KW-1133">Transmembrane helix</keyword>
<keyword evidence="3" id="KW-1185">Reference proteome</keyword>
<accession>A0A1H2SL02</accession>
<keyword evidence="1" id="KW-0472">Membrane</keyword>
<keyword evidence="1" id="KW-0812">Transmembrane</keyword>
<feature type="transmembrane region" description="Helical" evidence="1">
    <location>
        <begin position="40"/>
        <end position="63"/>
    </location>
</feature>
<dbReference type="AlphaFoldDB" id="A0A1H2SL02"/>
<dbReference type="Proteomes" id="UP000199118">
    <property type="component" value="Unassembled WGS sequence"/>
</dbReference>
<reference evidence="2 3" key="1">
    <citation type="submission" date="2016-10" db="EMBL/GenBank/DDBJ databases">
        <authorList>
            <person name="de Groot N.N."/>
        </authorList>
    </citation>
    <scope>NUCLEOTIDE SEQUENCE [LARGE SCALE GENOMIC DNA]</scope>
    <source>
        <strain evidence="2 3">DSM 17890</strain>
    </source>
</reference>
<gene>
    <name evidence="2" type="ORF">SAMN05444336_101697</name>
</gene>
<protein>
    <recommendedName>
        <fullName evidence="4">DUF5337 domain-containing protein</fullName>
    </recommendedName>
</protein>
<evidence type="ECO:0000313" key="3">
    <source>
        <dbReference type="Proteomes" id="UP000199118"/>
    </source>
</evidence>